<proteinExistence type="predicted"/>
<organism evidence="1">
    <name type="scientific">mine drainage metagenome</name>
    <dbReference type="NCBI Taxonomy" id="410659"/>
    <lineage>
        <taxon>unclassified sequences</taxon>
        <taxon>metagenomes</taxon>
        <taxon>ecological metagenomes</taxon>
    </lineage>
</organism>
<gene>
    <name evidence="1" type="ORF">GALL_201250</name>
</gene>
<dbReference type="AlphaFoldDB" id="A0A1J5RNI8"/>
<sequence length="375" mass="36800">MSDACSFTRALLAIALGAALSISLSACGGGGGADGSGGLSVAAQSTSTVAGNSVVVNGYAQTAGQAISSASWQQIAGPTAQVSDANCSSATQNTISAAGTASAASSQSAALVNYVCPLTVTLPNSSAAQQYQFRFTANDATGNQQSALSTVSAIATPGAAFSTLAGPNANLYPRQTYKGACQTVGGVFAPGQSPVYQWSITAPSGVTPPAIAASGASVSFVAPSWASQENLQLVCQATDGMGTTAQSAADVAVYGTASLPLLVVSAGSSQVVNTATPVTMTATAQASGGVPSSTVYYLWQQTGGTSVTLANANTATASFVAPGQPTVGTPSASGPSIQSTLTFTVYASYQPITAANLSSVPAAQQSQTTVEVIQQ</sequence>
<dbReference type="EMBL" id="MLJW01000127">
    <property type="protein sequence ID" value="OIQ97800.1"/>
    <property type="molecule type" value="Genomic_DNA"/>
</dbReference>
<name>A0A1J5RNI8_9ZZZZ</name>
<dbReference type="Gene3D" id="2.60.40.3010">
    <property type="match status" value="1"/>
</dbReference>
<protein>
    <submittedName>
        <fullName evidence="1">Uncharacterized protein</fullName>
    </submittedName>
</protein>
<accession>A0A1J5RNI8</accession>
<reference evidence="1" key="1">
    <citation type="submission" date="2016-10" db="EMBL/GenBank/DDBJ databases">
        <title>Sequence of Gallionella enrichment culture.</title>
        <authorList>
            <person name="Poehlein A."/>
            <person name="Muehling M."/>
            <person name="Daniel R."/>
        </authorList>
    </citation>
    <scope>NUCLEOTIDE SEQUENCE</scope>
</reference>
<evidence type="ECO:0000313" key="1">
    <source>
        <dbReference type="EMBL" id="OIQ97800.1"/>
    </source>
</evidence>
<comment type="caution">
    <text evidence="1">The sequence shown here is derived from an EMBL/GenBank/DDBJ whole genome shotgun (WGS) entry which is preliminary data.</text>
</comment>